<dbReference type="EMBL" id="MU793359">
    <property type="protein sequence ID" value="KAJ3784922.1"/>
    <property type="molecule type" value="Genomic_DNA"/>
</dbReference>
<dbReference type="Gene3D" id="3.40.50.720">
    <property type="entry name" value="NAD(P)-binding Rossmann-like Domain"/>
    <property type="match status" value="1"/>
</dbReference>
<gene>
    <name evidence="5" type="ORF">GGU10DRAFT_356387</name>
</gene>
<dbReference type="Proteomes" id="UP001163798">
    <property type="component" value="Unassembled WGS sequence"/>
</dbReference>
<dbReference type="GO" id="GO:0005737">
    <property type="term" value="C:cytoplasm"/>
    <property type="evidence" value="ECO:0007669"/>
    <property type="project" value="TreeGrafter"/>
</dbReference>
<dbReference type="InterPro" id="IPR020904">
    <property type="entry name" value="Sc_DH/Rdtase_CS"/>
</dbReference>
<dbReference type="PROSITE" id="PS00061">
    <property type="entry name" value="ADH_SHORT"/>
    <property type="match status" value="1"/>
</dbReference>
<dbReference type="AlphaFoldDB" id="A0AA38NJ25"/>
<comment type="similarity">
    <text evidence="1 4">Belongs to the short-chain dehydrogenases/reductases (SDR) family.</text>
</comment>
<comment type="caution">
    <text evidence="5">The sequence shown here is derived from an EMBL/GenBank/DDBJ whole genome shotgun (WGS) entry which is preliminary data.</text>
</comment>
<dbReference type="InterPro" id="IPR036291">
    <property type="entry name" value="NAD(P)-bd_dom_sf"/>
</dbReference>
<dbReference type="GO" id="GO:0016616">
    <property type="term" value="F:oxidoreductase activity, acting on the CH-OH group of donors, NAD or NADP as acceptor"/>
    <property type="evidence" value="ECO:0007669"/>
    <property type="project" value="TreeGrafter"/>
</dbReference>
<dbReference type="SUPFAM" id="SSF51735">
    <property type="entry name" value="NAD(P)-binding Rossmann-fold domains"/>
    <property type="match status" value="1"/>
</dbReference>
<evidence type="ECO:0000313" key="5">
    <source>
        <dbReference type="EMBL" id="KAJ3784922.1"/>
    </source>
</evidence>
<name>A0AA38NJ25_9AGAR</name>
<dbReference type="Pfam" id="PF00106">
    <property type="entry name" value="adh_short"/>
    <property type="match status" value="1"/>
</dbReference>
<reference evidence="5" key="1">
    <citation type="submission" date="2022-08" db="EMBL/GenBank/DDBJ databases">
        <authorList>
            <consortium name="DOE Joint Genome Institute"/>
            <person name="Min B."/>
            <person name="Riley R."/>
            <person name="Sierra-Patev S."/>
            <person name="Naranjo-Ortiz M."/>
            <person name="Looney B."/>
            <person name="Konkel Z."/>
            <person name="Slot J.C."/>
            <person name="Sakamoto Y."/>
            <person name="Steenwyk J.L."/>
            <person name="Rokas A."/>
            <person name="Carro J."/>
            <person name="Camarero S."/>
            <person name="Ferreira P."/>
            <person name="Molpeceres G."/>
            <person name="Ruiz-Duenas F.J."/>
            <person name="Serrano A."/>
            <person name="Henrissat B."/>
            <person name="Drula E."/>
            <person name="Hughes K.W."/>
            <person name="Mata J.L."/>
            <person name="Ishikawa N.K."/>
            <person name="Vargas-Isla R."/>
            <person name="Ushijima S."/>
            <person name="Smith C.A."/>
            <person name="Ahrendt S."/>
            <person name="Andreopoulos W."/>
            <person name="He G."/>
            <person name="Labutti K."/>
            <person name="Lipzen A."/>
            <person name="Ng V."/>
            <person name="Sandor L."/>
            <person name="Barry K."/>
            <person name="Martinez A.T."/>
            <person name="Xiao Y."/>
            <person name="Gibbons J.G."/>
            <person name="Terashima K."/>
            <person name="Hibbett D.S."/>
            <person name="Grigoriev I.V."/>
        </authorList>
    </citation>
    <scope>NUCLEOTIDE SEQUENCE</scope>
    <source>
        <strain evidence="5">TFB10291</strain>
    </source>
</reference>
<dbReference type="PANTHER" id="PTHR44229:SF4">
    <property type="entry name" value="15-HYDROXYPROSTAGLANDIN DEHYDROGENASE [NAD(+)]"/>
    <property type="match status" value="1"/>
</dbReference>
<proteinExistence type="inferred from homology"/>
<dbReference type="PRINTS" id="PR00081">
    <property type="entry name" value="GDHRDH"/>
</dbReference>
<evidence type="ECO:0000256" key="2">
    <source>
        <dbReference type="ARBA" id="ARBA00022857"/>
    </source>
</evidence>
<keyword evidence="2" id="KW-0521">NADP</keyword>
<evidence type="ECO:0000256" key="4">
    <source>
        <dbReference type="RuleBase" id="RU000363"/>
    </source>
</evidence>
<accession>A0AA38NJ25</accession>
<keyword evidence="3" id="KW-0560">Oxidoreductase</keyword>
<dbReference type="PRINTS" id="PR00080">
    <property type="entry name" value="SDRFAMILY"/>
</dbReference>
<keyword evidence="6" id="KW-1185">Reference proteome</keyword>
<evidence type="ECO:0000256" key="3">
    <source>
        <dbReference type="ARBA" id="ARBA00023002"/>
    </source>
</evidence>
<protein>
    <submittedName>
        <fullName evidence="5">NAD-P-binding protein</fullName>
    </submittedName>
</protein>
<organism evidence="5 6">
    <name type="scientific">Lentinula aff. detonsa</name>
    <dbReference type="NCBI Taxonomy" id="2804958"/>
    <lineage>
        <taxon>Eukaryota</taxon>
        <taxon>Fungi</taxon>
        <taxon>Dikarya</taxon>
        <taxon>Basidiomycota</taxon>
        <taxon>Agaricomycotina</taxon>
        <taxon>Agaricomycetes</taxon>
        <taxon>Agaricomycetidae</taxon>
        <taxon>Agaricales</taxon>
        <taxon>Marasmiineae</taxon>
        <taxon>Omphalotaceae</taxon>
        <taxon>Lentinula</taxon>
    </lineage>
</organism>
<evidence type="ECO:0000256" key="1">
    <source>
        <dbReference type="ARBA" id="ARBA00006484"/>
    </source>
</evidence>
<evidence type="ECO:0000313" key="6">
    <source>
        <dbReference type="Proteomes" id="UP001163798"/>
    </source>
</evidence>
<dbReference type="PANTHER" id="PTHR44229">
    <property type="entry name" value="15-HYDROXYPROSTAGLANDIN DEHYDROGENASE [NAD(+)]"/>
    <property type="match status" value="1"/>
</dbReference>
<dbReference type="InterPro" id="IPR002347">
    <property type="entry name" value="SDR_fam"/>
</dbReference>
<sequence length="288" mass="31029">MASLQGDVAFVTGAASGFGLALTKELVSKGAKVIMIDINDCEREVSKLNSKAGKIVAIAQRADTTSWEQQYAAYEAGKKIFGRIDYFFANAGIAEHPWLPNFNPSTARDRSIIKPDIVTLSINLIGQLYTAALALQVFERQTQNRHGFKGKLLMTASVYGFFPSAIMAMYASSKAAIVNYTRSTALIYAGKGITVNAIAPSMAPTNIIGTPEVAAGFLKAFDEKDLCPVEFVVEQFMSLLGSNPDSGRVIAISGKEAWDQPVDSHKYDACKSAIDTIDTQLTQAFGSM</sequence>